<dbReference type="AlphaFoldDB" id="A0A545SNM2"/>
<dbReference type="Pfam" id="PF00583">
    <property type="entry name" value="Acetyltransf_1"/>
    <property type="match status" value="1"/>
</dbReference>
<comment type="caution">
    <text evidence="2">The sequence shown here is derived from an EMBL/GenBank/DDBJ whole genome shotgun (WGS) entry which is preliminary data.</text>
</comment>
<accession>A0A545SNM2</accession>
<organism evidence="2 3">
    <name type="scientific">Aliiroseovarius halocynthiae</name>
    <dbReference type="NCBI Taxonomy" id="985055"/>
    <lineage>
        <taxon>Bacteria</taxon>
        <taxon>Pseudomonadati</taxon>
        <taxon>Pseudomonadota</taxon>
        <taxon>Alphaproteobacteria</taxon>
        <taxon>Rhodobacterales</taxon>
        <taxon>Paracoccaceae</taxon>
        <taxon>Aliiroseovarius</taxon>
    </lineage>
</organism>
<dbReference type="EMBL" id="VICH01000009">
    <property type="protein sequence ID" value="TQV66582.1"/>
    <property type="molecule type" value="Genomic_DNA"/>
</dbReference>
<dbReference type="InterPro" id="IPR016181">
    <property type="entry name" value="Acyl_CoA_acyltransferase"/>
</dbReference>
<evidence type="ECO:0000313" key="2">
    <source>
        <dbReference type="EMBL" id="TQV66582.1"/>
    </source>
</evidence>
<reference evidence="2 3" key="1">
    <citation type="submission" date="2019-06" db="EMBL/GenBank/DDBJ databases">
        <title>A novel species of marine bacteria.</title>
        <authorList>
            <person name="Wang Y."/>
        </authorList>
    </citation>
    <scope>NUCLEOTIDE SEQUENCE [LARGE SCALE GENOMIC DNA]</scope>
    <source>
        <strain evidence="2 3">MA1-10</strain>
    </source>
</reference>
<feature type="domain" description="N-acetyltransferase" evidence="1">
    <location>
        <begin position="19"/>
        <end position="151"/>
    </location>
</feature>
<dbReference type="GO" id="GO:0016747">
    <property type="term" value="F:acyltransferase activity, transferring groups other than amino-acyl groups"/>
    <property type="evidence" value="ECO:0007669"/>
    <property type="project" value="InterPro"/>
</dbReference>
<protein>
    <recommendedName>
        <fullName evidence="1">N-acetyltransferase domain-containing protein</fullName>
    </recommendedName>
</protein>
<name>A0A545SNM2_9RHOB</name>
<dbReference type="CDD" id="cd04301">
    <property type="entry name" value="NAT_SF"/>
    <property type="match status" value="1"/>
</dbReference>
<sequence>MTNLITITNDTVEKHGFFCKMSARKTLAWRRKRAWLADRFQEGLQMRLLDDGERGFIEFMPGRHAWRGIENAANFMIIHCLWVVGKSKGKGHAKALLNDAESYARAHGFQGIAALTSSGNWIVDRHILEARGYAEVDTPAPGYALMALPFEHDVSMPRLVGKWDEKAKALGDGLTVLHSAQCPYLEDATQHAKDAAAEAGIPFNVSEIASAQDLRDRVPNPYGVFSMVLNGQQIASHYLLKKQIMPLLAQS</sequence>
<proteinExistence type="predicted"/>
<evidence type="ECO:0000259" key="1">
    <source>
        <dbReference type="PROSITE" id="PS51186"/>
    </source>
</evidence>
<keyword evidence="3" id="KW-1185">Reference proteome</keyword>
<dbReference type="PROSITE" id="PS51186">
    <property type="entry name" value="GNAT"/>
    <property type="match status" value="1"/>
</dbReference>
<dbReference type="SUPFAM" id="SSF55729">
    <property type="entry name" value="Acyl-CoA N-acyltransferases (Nat)"/>
    <property type="match status" value="1"/>
</dbReference>
<dbReference type="Gene3D" id="3.40.630.30">
    <property type="match status" value="1"/>
</dbReference>
<dbReference type="Proteomes" id="UP000315816">
    <property type="component" value="Unassembled WGS sequence"/>
</dbReference>
<dbReference type="OrthoDB" id="3172674at2"/>
<gene>
    <name evidence="2" type="ORF">FIL88_12710</name>
</gene>
<dbReference type="InterPro" id="IPR000182">
    <property type="entry name" value="GNAT_dom"/>
</dbReference>
<dbReference type="RefSeq" id="WP_142854247.1">
    <property type="nucleotide sequence ID" value="NZ_FXWW01000005.1"/>
</dbReference>
<evidence type="ECO:0000313" key="3">
    <source>
        <dbReference type="Proteomes" id="UP000315816"/>
    </source>
</evidence>